<dbReference type="EMBL" id="MRTF01000002">
    <property type="protein sequence ID" value="OME95035.1"/>
    <property type="molecule type" value="Genomic_DNA"/>
</dbReference>
<dbReference type="InterPro" id="IPR016181">
    <property type="entry name" value="Acyl_CoA_acyltransferase"/>
</dbReference>
<dbReference type="STRING" id="1401.BK123_08060"/>
<gene>
    <name evidence="4" type="ORF">BK123_08060</name>
</gene>
<protein>
    <submittedName>
        <fullName evidence="4">GNAT family N-acetyltransferase</fullName>
    </submittedName>
</protein>
<evidence type="ECO:0000256" key="2">
    <source>
        <dbReference type="ARBA" id="ARBA00023315"/>
    </source>
</evidence>
<organism evidence="4 5">
    <name type="scientific">Paenibacillus lautus</name>
    <name type="common">Bacillus lautus</name>
    <dbReference type="NCBI Taxonomy" id="1401"/>
    <lineage>
        <taxon>Bacteria</taxon>
        <taxon>Bacillati</taxon>
        <taxon>Bacillota</taxon>
        <taxon>Bacilli</taxon>
        <taxon>Bacillales</taxon>
        <taxon>Paenibacillaceae</taxon>
        <taxon>Paenibacillus</taxon>
    </lineage>
</organism>
<evidence type="ECO:0000256" key="1">
    <source>
        <dbReference type="ARBA" id="ARBA00022679"/>
    </source>
</evidence>
<dbReference type="Proteomes" id="UP000187074">
    <property type="component" value="Unassembled WGS sequence"/>
</dbReference>
<comment type="caution">
    <text evidence="4">The sequence shown here is derived from an EMBL/GenBank/DDBJ whole genome shotgun (WGS) entry which is preliminary data.</text>
</comment>
<keyword evidence="1 4" id="KW-0808">Transferase</keyword>
<feature type="domain" description="N-acetyltransferase" evidence="3">
    <location>
        <begin position="14"/>
        <end position="196"/>
    </location>
</feature>
<dbReference type="RefSeq" id="WP_076321854.1">
    <property type="nucleotide sequence ID" value="NZ_MRTF01000002.1"/>
</dbReference>
<dbReference type="InterPro" id="IPR050680">
    <property type="entry name" value="YpeA/RimI_acetyltransf"/>
</dbReference>
<accession>A0A1R1B654</accession>
<dbReference type="Gene3D" id="3.40.630.30">
    <property type="match status" value="1"/>
</dbReference>
<reference evidence="4 5" key="1">
    <citation type="submission" date="2016-11" db="EMBL/GenBank/DDBJ databases">
        <title>Paenibacillus species isolates.</title>
        <authorList>
            <person name="Beno S.M."/>
        </authorList>
    </citation>
    <scope>NUCLEOTIDE SEQUENCE [LARGE SCALE GENOMIC DNA]</scope>
    <source>
        <strain evidence="4 5">FSL F4-0100</strain>
    </source>
</reference>
<sequence length="199" mass="23050">MCSITIRRMADYERDIREEVAEVFVDGYYNELSYFTQDRSTLKKAFRSLFSPEVFYVAEVQGVMIGILACSHHGQRAMPVEIAPLQEAFGDKTGELAYNVMKNEFNPALPYDDETGYIECVATTTKARGKGVSTALMKHVMEELPYKRYVLEVTDSNQVALSLYQKLGFREFERKSEDDTEEKGFNDRIYMEWRKPVIR</sequence>
<dbReference type="PANTHER" id="PTHR43420">
    <property type="entry name" value="ACETYLTRANSFERASE"/>
    <property type="match status" value="1"/>
</dbReference>
<keyword evidence="2" id="KW-0012">Acyltransferase</keyword>
<dbReference type="GO" id="GO:0016747">
    <property type="term" value="F:acyltransferase activity, transferring groups other than amino-acyl groups"/>
    <property type="evidence" value="ECO:0007669"/>
    <property type="project" value="InterPro"/>
</dbReference>
<evidence type="ECO:0000259" key="3">
    <source>
        <dbReference type="PROSITE" id="PS51186"/>
    </source>
</evidence>
<proteinExistence type="predicted"/>
<dbReference type="InterPro" id="IPR000182">
    <property type="entry name" value="GNAT_dom"/>
</dbReference>
<evidence type="ECO:0000313" key="4">
    <source>
        <dbReference type="EMBL" id="OME95035.1"/>
    </source>
</evidence>
<dbReference type="AlphaFoldDB" id="A0A1R1B654"/>
<dbReference type="PROSITE" id="PS51186">
    <property type="entry name" value="GNAT"/>
    <property type="match status" value="1"/>
</dbReference>
<evidence type="ECO:0000313" key="5">
    <source>
        <dbReference type="Proteomes" id="UP000187074"/>
    </source>
</evidence>
<dbReference type="CDD" id="cd04301">
    <property type="entry name" value="NAT_SF"/>
    <property type="match status" value="1"/>
</dbReference>
<name>A0A1R1B654_PAELA</name>
<dbReference type="Pfam" id="PF00583">
    <property type="entry name" value="Acetyltransf_1"/>
    <property type="match status" value="1"/>
</dbReference>
<dbReference type="SUPFAM" id="SSF55729">
    <property type="entry name" value="Acyl-CoA N-acyltransferases (Nat)"/>
    <property type="match status" value="1"/>
</dbReference>
<dbReference type="OrthoDB" id="9799092at2"/>